<dbReference type="RefSeq" id="WP_380027877.1">
    <property type="nucleotide sequence ID" value="NZ_JBHSHC010000128.1"/>
</dbReference>
<accession>A0ABV9Q788</accession>
<gene>
    <name evidence="1" type="ORF">ACFO8Q_18900</name>
</gene>
<proteinExistence type="predicted"/>
<organism evidence="1 2">
    <name type="scientific">Effusibacillus consociatus</name>
    <dbReference type="NCBI Taxonomy" id="1117041"/>
    <lineage>
        <taxon>Bacteria</taxon>
        <taxon>Bacillati</taxon>
        <taxon>Bacillota</taxon>
        <taxon>Bacilli</taxon>
        <taxon>Bacillales</taxon>
        <taxon>Alicyclobacillaceae</taxon>
        <taxon>Effusibacillus</taxon>
    </lineage>
</organism>
<dbReference type="Proteomes" id="UP001596002">
    <property type="component" value="Unassembled WGS sequence"/>
</dbReference>
<dbReference type="EMBL" id="JBHSHC010000128">
    <property type="protein sequence ID" value="MFC4769402.1"/>
    <property type="molecule type" value="Genomic_DNA"/>
</dbReference>
<sequence length="85" mass="9774">MSAPYLCPNCRSNRTRFAILEQVPQYVKLDPNSGEIVEQYDREHLDPFHIPYQGTPRRIQCGVCGLVEDEQTFVALAQTQPKIPR</sequence>
<keyword evidence="2" id="KW-1185">Reference proteome</keyword>
<evidence type="ECO:0000313" key="1">
    <source>
        <dbReference type="EMBL" id="MFC4769402.1"/>
    </source>
</evidence>
<reference evidence="2" key="1">
    <citation type="journal article" date="2019" name="Int. J. Syst. Evol. Microbiol.">
        <title>The Global Catalogue of Microorganisms (GCM) 10K type strain sequencing project: providing services to taxonomists for standard genome sequencing and annotation.</title>
        <authorList>
            <consortium name="The Broad Institute Genomics Platform"/>
            <consortium name="The Broad Institute Genome Sequencing Center for Infectious Disease"/>
            <person name="Wu L."/>
            <person name="Ma J."/>
        </authorList>
    </citation>
    <scope>NUCLEOTIDE SEQUENCE [LARGE SCALE GENOMIC DNA]</scope>
    <source>
        <strain evidence="2">WYCCWR 12678</strain>
    </source>
</reference>
<name>A0ABV9Q788_9BACL</name>
<comment type="caution">
    <text evidence="1">The sequence shown here is derived from an EMBL/GenBank/DDBJ whole genome shotgun (WGS) entry which is preliminary data.</text>
</comment>
<protein>
    <submittedName>
        <fullName evidence="1">DNA alkylation repair protein</fullName>
    </submittedName>
</protein>
<evidence type="ECO:0000313" key="2">
    <source>
        <dbReference type="Proteomes" id="UP001596002"/>
    </source>
</evidence>